<accession>A0A1I0V6A3</accession>
<dbReference type="InterPro" id="IPR009099">
    <property type="entry name" value="Beta-lactamas_inhib"/>
</dbReference>
<name>A0A1I0V6A3_9CLOT</name>
<dbReference type="Proteomes" id="UP000198619">
    <property type="component" value="Unassembled WGS sequence"/>
</dbReference>
<keyword evidence="1" id="KW-0732">Signal</keyword>
<gene>
    <name evidence="3" type="ORF">SAMN04488528_1001171</name>
</gene>
<feature type="region of interest" description="Disordered" evidence="2">
    <location>
        <begin position="27"/>
        <end position="56"/>
    </location>
</feature>
<keyword evidence="4" id="KW-1185">Reference proteome</keyword>
<dbReference type="RefSeq" id="WP_242948255.1">
    <property type="nucleotide sequence ID" value="NZ_FOKI01000001.1"/>
</dbReference>
<proteinExistence type="predicted"/>
<dbReference type="InterPro" id="IPR037873">
    <property type="entry name" value="BamE-like"/>
</dbReference>
<feature type="compositionally biased region" description="Basic and acidic residues" evidence="2">
    <location>
        <begin position="32"/>
        <end position="56"/>
    </location>
</feature>
<evidence type="ECO:0000256" key="2">
    <source>
        <dbReference type="SAM" id="MobiDB-lite"/>
    </source>
</evidence>
<dbReference type="STRING" id="84698.SAMN04488528_1001171"/>
<dbReference type="SUPFAM" id="SSF55648">
    <property type="entry name" value="beta-lactamase-inhibitor protein, BLIP"/>
    <property type="match status" value="1"/>
</dbReference>
<evidence type="ECO:0000313" key="3">
    <source>
        <dbReference type="EMBL" id="SFA71590.1"/>
    </source>
</evidence>
<evidence type="ECO:0000313" key="4">
    <source>
        <dbReference type="Proteomes" id="UP000198619"/>
    </source>
</evidence>
<protein>
    <submittedName>
        <fullName evidence="3">Beta-lactamase inhibitor (BLIP)</fullName>
    </submittedName>
</protein>
<sequence>MKKPIYKKWWVWVIAVIIVFGIAGSASSNKNKGKDAVSKKQESTASTDKKDDKKKEDSKVNYDNFMKIAMGSTYTDVVNLLGEGTESTSSEVGGIKTVMYTWKGSGVSNMNITIQNDAVTGKTQLGLSKPTGDITLEKYNKIENGMSLQQVEAILGNGALTSQSKIMDMESSIYSWANKDGSNCNVTLQGDSVQMKAQLSLK</sequence>
<dbReference type="InterPro" id="IPR024221">
    <property type="entry name" value="BLIP_dom_sf"/>
</dbReference>
<dbReference type="Gene3D" id="3.30.1450.10">
    <property type="match status" value="2"/>
</dbReference>
<organism evidence="3 4">
    <name type="scientific">Clostridium frigidicarnis</name>
    <dbReference type="NCBI Taxonomy" id="84698"/>
    <lineage>
        <taxon>Bacteria</taxon>
        <taxon>Bacillati</taxon>
        <taxon>Bacillota</taxon>
        <taxon>Clostridia</taxon>
        <taxon>Eubacteriales</taxon>
        <taxon>Clostridiaceae</taxon>
        <taxon>Clostridium</taxon>
    </lineage>
</organism>
<dbReference type="AlphaFoldDB" id="A0A1I0V6A3"/>
<reference evidence="3 4" key="1">
    <citation type="submission" date="2016-10" db="EMBL/GenBank/DDBJ databases">
        <authorList>
            <person name="de Groot N.N."/>
        </authorList>
    </citation>
    <scope>NUCLEOTIDE SEQUENCE [LARGE SCALE GENOMIC DNA]</scope>
    <source>
        <strain evidence="3 4">DSM 12271</strain>
    </source>
</reference>
<evidence type="ECO:0000256" key="1">
    <source>
        <dbReference type="ARBA" id="ARBA00022729"/>
    </source>
</evidence>
<dbReference type="Pfam" id="PF07467">
    <property type="entry name" value="BLIP"/>
    <property type="match status" value="1"/>
</dbReference>
<dbReference type="EMBL" id="FOKI01000001">
    <property type="protein sequence ID" value="SFA71590.1"/>
    <property type="molecule type" value="Genomic_DNA"/>
</dbReference>